<dbReference type="AlphaFoldDB" id="A0A6J0TX94"/>
<feature type="region of interest" description="Disordered" evidence="1">
    <location>
        <begin position="189"/>
        <end position="222"/>
    </location>
</feature>
<sequence length="769" mass="86266">MYPRRRHGHWFLQTLYQVNASRGMFGIHHSTTLSQFGQVCAGSRTIPNNRVYNGIFDNYRNSNRGHVSKCPRGYFHDKHRYRGRSFRGFQSNFSKGSSQKLPHSSSYDKSNKRQDGSQKVETLSAEPKEAEQGKEVSLWNRTYSPKDELKPDSQATGVDKPLCSALAVSPSSWGTLESLTSCRNETEIDLSQTKQVEEKATPVAEEPPEQIAPFPSATVPAEERSLSETTERLLSVEEKDSPLLDVSHSPEHSCHVKSPLAVEEVPFQCEMANEHHQSEEKEAELVISSCLLLMLETKIAGYCENSDHGQGGCASTVNSVKNQHTLSNIHCVPVLVRDARNKLPWKTADDLRGWAPEDCQDPPWTVKQAGKCDNISEHNRELFCCQVPSGPLSHTHLSCDQKNENGRLLECHCSSPKSHFSSGSEHSSTNYVSKKFGPENSRPSCQKRYHSRSPRRQEHSSVSPHRQEHGSGYSHLPKLSSQDQSSPHRRKGDSHGISHCCFCLCQQCCSQSQKNSWDSFPHCFGNIKGHRSPQERRKVYKVPQDHPPESPIIAYKMETNFQKREEKKETEHEKPAKKKKATLEKSMKSTKESSKAIISPSEFSFRLPDCSAPLQKKQEVLPKIKKETESPEKQTTQDHVLVGHTEASTLPEAAQNLPPVLRPELLQKAAKSENTCSPHQPSAGEKTNSSTMPWTPKDRSAAVLARKEAIEEAYLQVLLNFAGVATMLVEKVPCMQEAMDSALRANLRRIGDYYGCMLSNYIDSLAETS</sequence>
<feature type="region of interest" description="Disordered" evidence="1">
    <location>
        <begin position="670"/>
        <end position="695"/>
    </location>
</feature>
<protein>
    <submittedName>
        <fullName evidence="4">Uncharacterized protein isoform X1</fullName>
    </submittedName>
</protein>
<feature type="region of interest" description="Disordered" evidence="1">
    <location>
        <begin position="416"/>
        <end position="491"/>
    </location>
</feature>
<feature type="compositionally biased region" description="Polar residues" evidence="1">
    <location>
        <begin position="672"/>
        <end position="693"/>
    </location>
</feature>
<evidence type="ECO:0000256" key="1">
    <source>
        <dbReference type="SAM" id="MobiDB-lite"/>
    </source>
</evidence>
<dbReference type="KEGG" id="pvt:110080559"/>
<feature type="region of interest" description="Disordered" evidence="1">
    <location>
        <begin position="562"/>
        <end position="597"/>
    </location>
</feature>
<organism evidence="3 4">
    <name type="scientific">Pogona vitticeps</name>
    <name type="common">central bearded dragon</name>
    <dbReference type="NCBI Taxonomy" id="103695"/>
    <lineage>
        <taxon>Eukaryota</taxon>
        <taxon>Metazoa</taxon>
        <taxon>Chordata</taxon>
        <taxon>Craniata</taxon>
        <taxon>Vertebrata</taxon>
        <taxon>Euteleostomi</taxon>
        <taxon>Lepidosauria</taxon>
        <taxon>Squamata</taxon>
        <taxon>Bifurcata</taxon>
        <taxon>Unidentata</taxon>
        <taxon>Episquamata</taxon>
        <taxon>Toxicofera</taxon>
        <taxon>Iguania</taxon>
        <taxon>Acrodonta</taxon>
        <taxon>Agamidae</taxon>
        <taxon>Amphibolurinae</taxon>
        <taxon>Pogona</taxon>
    </lineage>
</organism>
<dbReference type="OrthoDB" id="9398238at2759"/>
<gene>
    <name evidence="4" type="primary">LOC110080559</name>
</gene>
<feature type="domain" description="Periphilin-1 C-terminal" evidence="2">
    <location>
        <begin position="693"/>
        <end position="765"/>
    </location>
</feature>
<dbReference type="Pfam" id="PF25234">
    <property type="entry name" value="Periphilin_C"/>
    <property type="match status" value="1"/>
</dbReference>
<evidence type="ECO:0000259" key="2">
    <source>
        <dbReference type="Pfam" id="PF25234"/>
    </source>
</evidence>
<feature type="compositionally biased region" description="Basic and acidic residues" evidence="1">
    <location>
        <begin position="581"/>
        <end position="594"/>
    </location>
</feature>
<reference evidence="4" key="1">
    <citation type="submission" date="2025-08" db="UniProtKB">
        <authorList>
            <consortium name="RefSeq"/>
        </authorList>
    </citation>
    <scope>IDENTIFICATION</scope>
</reference>
<dbReference type="RefSeq" id="XP_020652228.2">
    <property type="nucleotide sequence ID" value="XM_020796569.2"/>
</dbReference>
<dbReference type="InterPro" id="IPR057603">
    <property type="entry name" value="Periphilin-1_C"/>
</dbReference>
<proteinExistence type="predicted"/>
<accession>A0A6J0TX94</accession>
<feature type="compositionally biased region" description="Basic residues" evidence="1">
    <location>
        <begin position="445"/>
        <end position="454"/>
    </location>
</feature>
<feature type="compositionally biased region" description="Basic and acidic residues" evidence="1">
    <location>
        <begin position="109"/>
        <end position="118"/>
    </location>
</feature>
<dbReference type="Proteomes" id="UP001652642">
    <property type="component" value="Chromosome 4"/>
</dbReference>
<evidence type="ECO:0000313" key="3">
    <source>
        <dbReference type="Proteomes" id="UP001652642"/>
    </source>
</evidence>
<dbReference type="GeneID" id="110080559"/>
<keyword evidence="3" id="KW-1185">Reference proteome</keyword>
<feature type="compositionally biased region" description="Basic and acidic residues" evidence="1">
    <location>
        <begin position="455"/>
        <end position="469"/>
    </location>
</feature>
<feature type="compositionally biased region" description="Basic and acidic residues" evidence="1">
    <location>
        <begin position="562"/>
        <end position="574"/>
    </location>
</feature>
<feature type="compositionally biased region" description="Low complexity" evidence="1">
    <location>
        <begin position="416"/>
        <end position="428"/>
    </location>
</feature>
<evidence type="ECO:0000313" key="4">
    <source>
        <dbReference type="RefSeq" id="XP_020652228.2"/>
    </source>
</evidence>
<name>A0A6J0TX94_9SAUR</name>
<feature type="compositionally biased region" description="Polar residues" evidence="1">
    <location>
        <begin position="88"/>
        <end position="108"/>
    </location>
</feature>
<feature type="region of interest" description="Disordered" evidence="1">
    <location>
        <begin position="88"/>
        <end position="158"/>
    </location>
</feature>